<comment type="caution">
    <text evidence="2">The sequence shown here is derived from an EMBL/GenBank/DDBJ whole genome shotgun (WGS) entry which is preliminary data.</text>
</comment>
<accession>A0AA87B645</accession>
<dbReference type="InterPro" id="IPR000182">
    <property type="entry name" value="GNAT_dom"/>
</dbReference>
<protein>
    <recommendedName>
        <fullName evidence="1">N-acetyltransferase domain-containing protein</fullName>
    </recommendedName>
</protein>
<dbReference type="RefSeq" id="WP_003148057.1">
    <property type="nucleotide sequence ID" value="NZ_GL883586.1"/>
</dbReference>
<reference evidence="2 3" key="1">
    <citation type="submission" date="2011-03" db="EMBL/GenBank/DDBJ databases">
        <title>The Genome Sequence of Gemella haemolysans M341.</title>
        <authorList>
            <consortium name="The Broad Institute Genome Sequencing Platform"/>
            <consortium name="The Broad Institute Genome Sequencing Center for Infectious Disease"/>
            <person name="Earl A."/>
            <person name="Ward D."/>
            <person name="Feldgarden M."/>
            <person name="Gevers D."/>
            <person name="Sibley C.D."/>
            <person name="Field T.R."/>
            <person name="Grinwis M."/>
            <person name="Eshaghurshan C.S."/>
            <person name="Surette M.G."/>
            <person name="Young S.K."/>
            <person name="Zeng Q."/>
            <person name="Gargeya S."/>
            <person name="Fitzgerald M."/>
            <person name="Haas B."/>
            <person name="Abouelleil A."/>
            <person name="Alvarado L."/>
            <person name="Arachchi H.M."/>
            <person name="Berlin A."/>
            <person name="Brown A."/>
            <person name="Chapman S.B."/>
            <person name="Chen Z."/>
            <person name="Dunbar C."/>
            <person name="Freedman E."/>
            <person name="Gearin G."/>
            <person name="Gellesch M."/>
            <person name="Goldberg J."/>
            <person name="Griggs A."/>
            <person name="Gujja S."/>
            <person name="Heilman E.R."/>
            <person name="Heiman D."/>
            <person name="Howarth C."/>
            <person name="Larson L."/>
            <person name="Lui A."/>
            <person name="MacDonald P.J.P."/>
            <person name="Mehta T."/>
            <person name="Montmayeur A."/>
            <person name="Murphy C."/>
            <person name="Neiman D."/>
            <person name="Pearson M."/>
            <person name="Priest M."/>
            <person name="Roberts A."/>
            <person name="Saif S."/>
            <person name="Shea T."/>
            <person name="Shenoy N."/>
            <person name="Sisk P."/>
            <person name="Stolte C."/>
            <person name="Sykes S."/>
            <person name="White J."/>
            <person name="Yandava C."/>
            <person name="Wortman J."/>
            <person name="Nusbaum C."/>
            <person name="Birren B."/>
        </authorList>
    </citation>
    <scope>NUCLEOTIDE SEQUENCE [LARGE SCALE GENOMIC DNA]</scope>
    <source>
        <strain evidence="2 3">M341</strain>
    </source>
</reference>
<sequence length="151" mass="17745">MNISFEKGINKNNALTICEWSNEKGEEFQKQWMGSKISYPLDLEKIRKLEDLFSIFHEEEFIGIIQIIKIEENNAHLGRFILNPQKVGQGFGKNALKLFVHHIFEDENINSITLTVFDSNITAKKLYEKLGFKIYKVIEFPSLKYIMKRTR</sequence>
<dbReference type="InterPro" id="IPR016181">
    <property type="entry name" value="Acyl_CoA_acyltransferase"/>
</dbReference>
<evidence type="ECO:0000313" key="3">
    <source>
        <dbReference type="Proteomes" id="UP000004773"/>
    </source>
</evidence>
<dbReference type="Pfam" id="PF00583">
    <property type="entry name" value="Acetyltransf_1"/>
    <property type="match status" value="1"/>
</dbReference>
<name>A0AA87B645_9BACL</name>
<dbReference type="SUPFAM" id="SSF55729">
    <property type="entry name" value="Acyl-CoA N-acyltransferases (Nat)"/>
    <property type="match status" value="1"/>
</dbReference>
<dbReference type="PANTHER" id="PTHR43415:SF3">
    <property type="entry name" value="GNAT-FAMILY ACETYLTRANSFERASE"/>
    <property type="match status" value="1"/>
</dbReference>
<dbReference type="AlphaFoldDB" id="A0AA87B645"/>
<dbReference type="PROSITE" id="PS51186">
    <property type="entry name" value="GNAT"/>
    <property type="match status" value="1"/>
</dbReference>
<proteinExistence type="predicted"/>
<feature type="domain" description="N-acetyltransferase" evidence="1">
    <location>
        <begin position="15"/>
        <end position="151"/>
    </location>
</feature>
<organism evidence="2 3">
    <name type="scientific">Gemella haemolysans M341</name>
    <dbReference type="NCBI Taxonomy" id="562981"/>
    <lineage>
        <taxon>Bacteria</taxon>
        <taxon>Bacillati</taxon>
        <taxon>Bacillota</taxon>
        <taxon>Bacilli</taxon>
        <taxon>Bacillales</taxon>
        <taxon>Gemellaceae</taxon>
        <taxon>Gemella</taxon>
    </lineage>
</organism>
<evidence type="ECO:0000313" key="2">
    <source>
        <dbReference type="EMBL" id="EGF86073.1"/>
    </source>
</evidence>
<dbReference type="Gene3D" id="3.40.630.30">
    <property type="match status" value="1"/>
</dbReference>
<gene>
    <name evidence="2" type="ORF">HMPREF0428_01875</name>
</gene>
<evidence type="ECO:0000259" key="1">
    <source>
        <dbReference type="PROSITE" id="PS51186"/>
    </source>
</evidence>
<dbReference type="EMBL" id="ACRO01000047">
    <property type="protein sequence ID" value="EGF86073.1"/>
    <property type="molecule type" value="Genomic_DNA"/>
</dbReference>
<dbReference type="PANTHER" id="PTHR43415">
    <property type="entry name" value="SPERMIDINE N(1)-ACETYLTRANSFERASE"/>
    <property type="match status" value="1"/>
</dbReference>
<dbReference type="Proteomes" id="UP000004773">
    <property type="component" value="Unassembled WGS sequence"/>
</dbReference>
<dbReference type="GO" id="GO:0016747">
    <property type="term" value="F:acyltransferase activity, transferring groups other than amino-acyl groups"/>
    <property type="evidence" value="ECO:0007669"/>
    <property type="project" value="InterPro"/>
</dbReference>